<dbReference type="Proteomes" id="UP000450000">
    <property type="component" value="Unassembled WGS sequence"/>
</dbReference>
<sequence length="101" mass="11108">MITIRYELVDPEEIEGADIDVTEDRGSLLLKISRALTPEQIVSALNEASRAILSGGHWFQEWKGDIISVDPREVRGADDPSTIPTERSSLYDVNKPQSGAA</sequence>
<evidence type="ECO:0000256" key="1">
    <source>
        <dbReference type="SAM" id="MobiDB-lite"/>
    </source>
</evidence>
<feature type="region of interest" description="Disordered" evidence="1">
    <location>
        <begin position="71"/>
        <end position="101"/>
    </location>
</feature>
<evidence type="ECO:0000313" key="3">
    <source>
        <dbReference type="Proteomes" id="UP000450000"/>
    </source>
</evidence>
<reference evidence="2 3" key="1">
    <citation type="submission" date="2019-09" db="EMBL/GenBank/DDBJ databases">
        <title>Genome Sequences of Streptomyces kaniharaensis ATCC 21070.</title>
        <authorList>
            <person name="Zhu W."/>
            <person name="De Crecy-Lagard V."/>
            <person name="Richards N.G."/>
        </authorList>
    </citation>
    <scope>NUCLEOTIDE SEQUENCE [LARGE SCALE GENOMIC DNA]</scope>
    <source>
        <strain evidence="2 3">SF-557</strain>
    </source>
</reference>
<evidence type="ECO:0000313" key="2">
    <source>
        <dbReference type="EMBL" id="MQS14472.1"/>
    </source>
</evidence>
<dbReference type="RefSeq" id="WP_153463238.1">
    <property type="nucleotide sequence ID" value="NZ_WBOF01000001.1"/>
</dbReference>
<dbReference type="AlphaFoldDB" id="A0A6N7KS62"/>
<gene>
    <name evidence="2" type="ORF">F7Q99_19940</name>
</gene>
<dbReference type="EMBL" id="WBOF01000001">
    <property type="protein sequence ID" value="MQS14472.1"/>
    <property type="molecule type" value="Genomic_DNA"/>
</dbReference>
<keyword evidence="3" id="KW-1185">Reference proteome</keyword>
<organism evidence="2 3">
    <name type="scientific">Streptomyces kaniharaensis</name>
    <dbReference type="NCBI Taxonomy" id="212423"/>
    <lineage>
        <taxon>Bacteria</taxon>
        <taxon>Bacillati</taxon>
        <taxon>Actinomycetota</taxon>
        <taxon>Actinomycetes</taxon>
        <taxon>Kitasatosporales</taxon>
        <taxon>Streptomycetaceae</taxon>
        <taxon>Streptomyces</taxon>
    </lineage>
</organism>
<accession>A0A6N7KS62</accession>
<comment type="caution">
    <text evidence="2">The sequence shown here is derived from an EMBL/GenBank/DDBJ whole genome shotgun (WGS) entry which is preliminary data.</text>
</comment>
<protein>
    <submittedName>
        <fullName evidence="2">Uncharacterized protein</fullName>
    </submittedName>
</protein>
<proteinExistence type="predicted"/>
<name>A0A6N7KS62_9ACTN</name>
<dbReference type="OrthoDB" id="4311706at2"/>